<comment type="caution">
    <text evidence="5">The sequence shown here is derived from an EMBL/GenBank/DDBJ whole genome shotgun (WGS) entry which is preliminary data.</text>
</comment>
<accession>A0A8T0A6D8</accession>
<name>A0A8T0A6D8_SILME</name>
<dbReference type="CDD" id="cd03590">
    <property type="entry name" value="CLECT_DC-SIGN_like"/>
    <property type="match status" value="1"/>
</dbReference>
<evidence type="ECO:0000259" key="4">
    <source>
        <dbReference type="PROSITE" id="PS50041"/>
    </source>
</evidence>
<dbReference type="SMART" id="SM00034">
    <property type="entry name" value="CLECT"/>
    <property type="match status" value="1"/>
</dbReference>
<keyword evidence="6" id="KW-1185">Reference proteome</keyword>
<dbReference type="InterPro" id="IPR018378">
    <property type="entry name" value="C-type_lectin_CS"/>
</dbReference>
<organism evidence="5 6">
    <name type="scientific">Silurus meridionalis</name>
    <name type="common">Southern catfish</name>
    <name type="synonym">Silurus soldatovi meridionalis</name>
    <dbReference type="NCBI Taxonomy" id="175797"/>
    <lineage>
        <taxon>Eukaryota</taxon>
        <taxon>Metazoa</taxon>
        <taxon>Chordata</taxon>
        <taxon>Craniata</taxon>
        <taxon>Vertebrata</taxon>
        <taxon>Euteleostomi</taxon>
        <taxon>Actinopterygii</taxon>
        <taxon>Neopterygii</taxon>
        <taxon>Teleostei</taxon>
        <taxon>Ostariophysi</taxon>
        <taxon>Siluriformes</taxon>
        <taxon>Siluridae</taxon>
        <taxon>Silurus</taxon>
    </lineage>
</organism>
<sequence length="252" mass="29480">MSDCVYADPLCPAELERGEKVEKVVDIYDSVDVVKVHDPDAETEDPDTKRNLQDHYTGNTTWCRCYSVTVVCLVVLCVFLLTAITVLWIKFNNVNTENSQLHSRFTNLTIQRDMLQRDTTEIQRFSILGWRFYNSSLYYISAEKKDWNQSRDDCREKGADLVIINSREEQEFIKRMYDRAAWVGLSDRDTEGEWKWVDGTPLTTAYWNKGEPNSNGDEDCAVMSYVNNPVENWADFHCNNKFTWICERRIFS</sequence>
<reference evidence="5" key="1">
    <citation type="submission" date="2020-08" db="EMBL/GenBank/DDBJ databases">
        <title>Chromosome-level assembly of Southern catfish (Silurus meridionalis) provides insights into visual adaptation to the nocturnal and benthic lifestyles.</title>
        <authorList>
            <person name="Zhang Y."/>
            <person name="Wang D."/>
            <person name="Peng Z."/>
        </authorList>
    </citation>
    <scope>NUCLEOTIDE SEQUENCE</scope>
    <source>
        <strain evidence="5">SWU-2019-XX</strain>
        <tissue evidence="5">Muscle</tissue>
    </source>
</reference>
<dbReference type="Gene3D" id="3.10.100.10">
    <property type="entry name" value="Mannose-Binding Protein A, subunit A"/>
    <property type="match status" value="1"/>
</dbReference>
<keyword evidence="1" id="KW-0430">Lectin</keyword>
<dbReference type="InterPro" id="IPR050111">
    <property type="entry name" value="C-type_lectin/snaclec_domain"/>
</dbReference>
<evidence type="ECO:0000313" key="5">
    <source>
        <dbReference type="EMBL" id="KAF7686738.1"/>
    </source>
</evidence>
<dbReference type="OrthoDB" id="6337382at2759"/>
<keyword evidence="3" id="KW-1133">Transmembrane helix</keyword>
<dbReference type="PANTHER" id="PTHR22803">
    <property type="entry name" value="MANNOSE, PHOSPHOLIPASE, LECTIN RECEPTOR RELATED"/>
    <property type="match status" value="1"/>
</dbReference>
<dbReference type="EMBL" id="JABFDY010000028">
    <property type="protein sequence ID" value="KAF7686738.1"/>
    <property type="molecule type" value="Genomic_DNA"/>
</dbReference>
<keyword evidence="2" id="KW-1015">Disulfide bond</keyword>
<dbReference type="GO" id="GO:0030246">
    <property type="term" value="F:carbohydrate binding"/>
    <property type="evidence" value="ECO:0007669"/>
    <property type="project" value="UniProtKB-KW"/>
</dbReference>
<dbReference type="AlphaFoldDB" id="A0A8T0A6D8"/>
<dbReference type="Proteomes" id="UP000606274">
    <property type="component" value="Unassembled WGS sequence"/>
</dbReference>
<dbReference type="Pfam" id="PF00059">
    <property type="entry name" value="Lectin_C"/>
    <property type="match status" value="1"/>
</dbReference>
<dbReference type="InterPro" id="IPR016187">
    <property type="entry name" value="CTDL_fold"/>
</dbReference>
<proteinExistence type="predicted"/>
<dbReference type="SUPFAM" id="SSF56436">
    <property type="entry name" value="C-type lectin-like"/>
    <property type="match status" value="1"/>
</dbReference>
<evidence type="ECO:0000256" key="3">
    <source>
        <dbReference type="SAM" id="Phobius"/>
    </source>
</evidence>
<dbReference type="InterPro" id="IPR033989">
    <property type="entry name" value="CD209-like_CTLD"/>
</dbReference>
<keyword evidence="3" id="KW-0472">Membrane</keyword>
<gene>
    <name evidence="5" type="ORF">HF521_015131</name>
</gene>
<evidence type="ECO:0000313" key="6">
    <source>
        <dbReference type="Proteomes" id="UP000606274"/>
    </source>
</evidence>
<dbReference type="InterPro" id="IPR001304">
    <property type="entry name" value="C-type_lectin-like"/>
</dbReference>
<feature type="transmembrane region" description="Helical" evidence="3">
    <location>
        <begin position="65"/>
        <end position="89"/>
    </location>
</feature>
<feature type="domain" description="C-type lectin" evidence="4">
    <location>
        <begin position="133"/>
        <end position="247"/>
    </location>
</feature>
<dbReference type="InterPro" id="IPR016186">
    <property type="entry name" value="C-type_lectin-like/link_sf"/>
</dbReference>
<protein>
    <recommendedName>
        <fullName evidence="4">C-type lectin domain-containing protein</fullName>
    </recommendedName>
</protein>
<evidence type="ECO:0000256" key="2">
    <source>
        <dbReference type="ARBA" id="ARBA00023157"/>
    </source>
</evidence>
<evidence type="ECO:0000256" key="1">
    <source>
        <dbReference type="ARBA" id="ARBA00022734"/>
    </source>
</evidence>
<dbReference type="PROSITE" id="PS00615">
    <property type="entry name" value="C_TYPE_LECTIN_1"/>
    <property type="match status" value="1"/>
</dbReference>
<keyword evidence="3" id="KW-0812">Transmembrane</keyword>
<dbReference type="PROSITE" id="PS50041">
    <property type="entry name" value="C_TYPE_LECTIN_2"/>
    <property type="match status" value="1"/>
</dbReference>